<dbReference type="STRING" id="1855912.LuPra_03769"/>
<dbReference type="EMBL" id="CP015136">
    <property type="protein sequence ID" value="AMY10533.1"/>
    <property type="molecule type" value="Genomic_DNA"/>
</dbReference>
<proteinExistence type="predicted"/>
<accession>A0A143PQV4</accession>
<evidence type="ECO:0000313" key="1">
    <source>
        <dbReference type="EMBL" id="AMY10533.1"/>
    </source>
</evidence>
<reference evidence="1 2" key="1">
    <citation type="journal article" date="2016" name="Genome Announc.">
        <title>First Complete Genome Sequence of a Subdivision 6 Acidobacterium Strain.</title>
        <authorList>
            <person name="Huang S."/>
            <person name="Vieira S."/>
            <person name="Bunk B."/>
            <person name="Riedel T."/>
            <person name="Sproer C."/>
            <person name="Overmann J."/>
        </authorList>
    </citation>
    <scope>NUCLEOTIDE SEQUENCE [LARGE SCALE GENOMIC DNA]</scope>
    <source>
        <strain evidence="2">DSM 100886 HEG_-6_39</strain>
    </source>
</reference>
<dbReference type="AlphaFoldDB" id="A0A143PQV4"/>
<gene>
    <name evidence="1" type="ORF">LuPra_03769</name>
</gene>
<dbReference type="KEGG" id="abac:LuPra_03769"/>
<sequence>MWPLLLPVLVAIGVVVWNRLRDADDGVVPRPRRRPADGGAETAFLYADAGGEDAGCGDGGGASDGGGGGGCD</sequence>
<organism evidence="1 2">
    <name type="scientific">Luteitalea pratensis</name>
    <dbReference type="NCBI Taxonomy" id="1855912"/>
    <lineage>
        <taxon>Bacteria</taxon>
        <taxon>Pseudomonadati</taxon>
        <taxon>Acidobacteriota</taxon>
        <taxon>Vicinamibacteria</taxon>
        <taxon>Vicinamibacterales</taxon>
        <taxon>Vicinamibacteraceae</taxon>
        <taxon>Luteitalea</taxon>
    </lineage>
</organism>
<evidence type="ECO:0000313" key="2">
    <source>
        <dbReference type="Proteomes" id="UP000076079"/>
    </source>
</evidence>
<protein>
    <submittedName>
        <fullName evidence="1">Uncharacterized protein</fullName>
    </submittedName>
</protein>
<keyword evidence="2" id="KW-1185">Reference proteome</keyword>
<name>A0A143PQV4_LUTPR</name>
<dbReference type="Proteomes" id="UP000076079">
    <property type="component" value="Chromosome"/>
</dbReference>
<reference evidence="2" key="2">
    <citation type="submission" date="2016-04" db="EMBL/GenBank/DDBJ databases">
        <title>First Complete Genome Sequence of a Subdivision 6 Acidobacterium.</title>
        <authorList>
            <person name="Huang S."/>
            <person name="Vieira S."/>
            <person name="Bunk B."/>
            <person name="Riedel T."/>
            <person name="Sproeer C."/>
            <person name="Overmann J."/>
        </authorList>
    </citation>
    <scope>NUCLEOTIDE SEQUENCE [LARGE SCALE GENOMIC DNA]</scope>
    <source>
        <strain evidence="2">DSM 100886 HEG_-6_39</strain>
    </source>
</reference>